<sequence length="170" mass="18526">LDRLASTFRKAADYAEASLGMEIHLVVVSSTGLPAVFHFDDFDELTRKINEYRLDARKRPGISHNLFIFHGTQWFITKGPTWGVSNGHMVRPLIESVADDGIVDAMGSMDDPLAGPISEDRISSPEEMAVPYEPVTPAPAAANEQEIPLTDETDAVVEAGDPDPEGSTQF</sequence>
<evidence type="ECO:0000313" key="2">
    <source>
        <dbReference type="EMBL" id="GAH04862.1"/>
    </source>
</evidence>
<feature type="non-terminal residue" evidence="2">
    <location>
        <position position="1"/>
    </location>
</feature>
<feature type="compositionally biased region" description="Acidic residues" evidence="1">
    <location>
        <begin position="149"/>
        <end position="164"/>
    </location>
</feature>
<dbReference type="EMBL" id="BART01021935">
    <property type="protein sequence ID" value="GAH04862.1"/>
    <property type="molecule type" value="Genomic_DNA"/>
</dbReference>
<gene>
    <name evidence="2" type="ORF">S01H4_40305</name>
</gene>
<organism evidence="2">
    <name type="scientific">marine sediment metagenome</name>
    <dbReference type="NCBI Taxonomy" id="412755"/>
    <lineage>
        <taxon>unclassified sequences</taxon>
        <taxon>metagenomes</taxon>
        <taxon>ecological metagenomes</taxon>
    </lineage>
</organism>
<evidence type="ECO:0000256" key="1">
    <source>
        <dbReference type="SAM" id="MobiDB-lite"/>
    </source>
</evidence>
<comment type="caution">
    <text evidence="2">The sequence shown here is derived from an EMBL/GenBank/DDBJ whole genome shotgun (WGS) entry which is preliminary data.</text>
</comment>
<name>X1CBF4_9ZZZZ</name>
<dbReference type="AlphaFoldDB" id="X1CBF4"/>
<protein>
    <submittedName>
        <fullName evidence="2">Uncharacterized protein</fullName>
    </submittedName>
</protein>
<feature type="region of interest" description="Disordered" evidence="1">
    <location>
        <begin position="134"/>
        <end position="170"/>
    </location>
</feature>
<reference evidence="2" key="1">
    <citation type="journal article" date="2014" name="Front. Microbiol.">
        <title>High frequency of phylogenetically diverse reductive dehalogenase-homologous genes in deep subseafloor sedimentary metagenomes.</title>
        <authorList>
            <person name="Kawai M."/>
            <person name="Futagami T."/>
            <person name="Toyoda A."/>
            <person name="Takaki Y."/>
            <person name="Nishi S."/>
            <person name="Hori S."/>
            <person name="Arai W."/>
            <person name="Tsubouchi T."/>
            <person name="Morono Y."/>
            <person name="Uchiyama I."/>
            <person name="Ito T."/>
            <person name="Fujiyama A."/>
            <person name="Inagaki F."/>
            <person name="Takami H."/>
        </authorList>
    </citation>
    <scope>NUCLEOTIDE SEQUENCE</scope>
    <source>
        <strain evidence="2">Expedition CK06-06</strain>
    </source>
</reference>
<accession>X1CBF4</accession>
<proteinExistence type="predicted"/>